<accession>A0A316VLT4</accession>
<keyword evidence="1 7" id="KW-0813">Transport</keyword>
<keyword evidence="3" id="KW-0653">Protein transport</keyword>
<dbReference type="EMBL" id="KZ819602">
    <property type="protein sequence ID" value="PWN38244.1"/>
    <property type="molecule type" value="Genomic_DNA"/>
</dbReference>
<evidence type="ECO:0000256" key="4">
    <source>
        <dbReference type="ARBA" id="ARBA00023010"/>
    </source>
</evidence>
<comment type="subcellular location">
    <subcellularLocation>
        <location evidence="7">Nucleus</location>
        <location evidence="7">Nuclear pore complex</location>
    </subcellularLocation>
    <subcellularLocation>
        <location evidence="7">Nucleus membrane</location>
    </subcellularLocation>
</comment>
<keyword evidence="6 7" id="KW-0539">Nucleus</keyword>
<comment type="similarity">
    <text evidence="7">Belongs to the nucleoporin Nup84/Nup107 family.</text>
</comment>
<organism evidence="9 10">
    <name type="scientific">Meira miltonrushii</name>
    <dbReference type="NCBI Taxonomy" id="1280837"/>
    <lineage>
        <taxon>Eukaryota</taxon>
        <taxon>Fungi</taxon>
        <taxon>Dikarya</taxon>
        <taxon>Basidiomycota</taxon>
        <taxon>Ustilaginomycotina</taxon>
        <taxon>Exobasidiomycetes</taxon>
        <taxon>Exobasidiales</taxon>
        <taxon>Brachybasidiaceae</taxon>
        <taxon>Meira</taxon>
    </lineage>
</organism>
<dbReference type="GeneID" id="37018976"/>
<evidence type="ECO:0000256" key="2">
    <source>
        <dbReference type="ARBA" id="ARBA00022816"/>
    </source>
</evidence>
<dbReference type="Proteomes" id="UP000245771">
    <property type="component" value="Unassembled WGS sequence"/>
</dbReference>
<evidence type="ECO:0000256" key="3">
    <source>
        <dbReference type="ARBA" id="ARBA00022927"/>
    </source>
</evidence>
<dbReference type="RefSeq" id="XP_025358546.1">
    <property type="nucleotide sequence ID" value="XM_025497195.1"/>
</dbReference>
<keyword evidence="7" id="KW-0472">Membrane</keyword>
<dbReference type="OrthoDB" id="3098at2759"/>
<dbReference type="PANTHER" id="PTHR13003:SF2">
    <property type="entry name" value="NUCLEAR PORE COMPLEX PROTEIN NUP107"/>
    <property type="match status" value="1"/>
</dbReference>
<dbReference type="STRING" id="1280837.A0A316VLT4"/>
<dbReference type="GO" id="GO:0031965">
    <property type="term" value="C:nuclear membrane"/>
    <property type="evidence" value="ECO:0007669"/>
    <property type="project" value="UniProtKB-SubCell"/>
</dbReference>
<evidence type="ECO:0000256" key="7">
    <source>
        <dbReference type="RuleBase" id="RU365072"/>
    </source>
</evidence>
<protein>
    <recommendedName>
        <fullName evidence="7">Nuclear pore complex protein</fullName>
    </recommendedName>
</protein>
<dbReference type="InterPro" id="IPR007252">
    <property type="entry name" value="Nup84/Nup107"/>
</dbReference>
<comment type="subunit">
    <text evidence="7">Part of the nuclear pore complex (NPC).</text>
</comment>
<dbReference type="Gene3D" id="1.20.190.50">
    <property type="match status" value="1"/>
</dbReference>
<evidence type="ECO:0000256" key="5">
    <source>
        <dbReference type="ARBA" id="ARBA00023132"/>
    </source>
</evidence>
<dbReference type="AlphaFoldDB" id="A0A316VLT4"/>
<reference evidence="9 10" key="1">
    <citation type="journal article" date="2018" name="Mol. Biol. Evol.">
        <title>Broad Genomic Sampling Reveals a Smut Pathogenic Ancestry of the Fungal Clade Ustilaginomycotina.</title>
        <authorList>
            <person name="Kijpornyongpan T."/>
            <person name="Mondo S.J."/>
            <person name="Barry K."/>
            <person name="Sandor L."/>
            <person name="Lee J."/>
            <person name="Lipzen A."/>
            <person name="Pangilinan J."/>
            <person name="LaButti K."/>
            <person name="Hainaut M."/>
            <person name="Henrissat B."/>
            <person name="Grigoriev I.V."/>
            <person name="Spatafora J.W."/>
            <person name="Aime M.C."/>
        </authorList>
    </citation>
    <scope>NUCLEOTIDE SEQUENCE [LARGE SCALE GENOMIC DNA]</scope>
    <source>
        <strain evidence="9 10">MCA 3882</strain>
    </source>
</reference>
<keyword evidence="5 7" id="KW-0906">Nuclear pore complex</keyword>
<dbReference type="GO" id="GO:0000973">
    <property type="term" value="P:post-transcriptional tethering of RNA polymerase II gene DNA at nuclear periphery"/>
    <property type="evidence" value="ECO:0007669"/>
    <property type="project" value="TreeGrafter"/>
</dbReference>
<dbReference type="FunCoup" id="A0A316VLT4">
    <property type="interactions" value="540"/>
</dbReference>
<evidence type="ECO:0000313" key="9">
    <source>
        <dbReference type="EMBL" id="PWN38244.1"/>
    </source>
</evidence>
<gene>
    <name evidence="9" type="ORF">FA14DRAFT_143151</name>
</gene>
<sequence>MVDEVSTSSFSQFAQALSQSRDQPVSSLLDPANGLALLFAETCEARATNAFEEGGTDLYEEDEGDDALAWRLEEQTWRLIHQLHAERVQRLNEQRAGIDGDALASSSRSNPYRTPFAAVQDILEADAALAELKIVRDWLSNNLAYIHPVEVRKGYWPFTKNKLRNERRSGSAGSTQASKGRPSTFGSRSGFASTAMGKGVKSLDPDATTREGSTLELEDAAYEKALNKTLFEYTRGGQLDNAIDLARQTDRTWRAASLRGATLYWRSGLDNDMDDELTTPMGNRNRALWKAVCRSLCAKSSVDEYERALYGALSGDLKSVLNVSTTWDAQLWAYANARLESAIDHKLNKLDNWWSQDAADRFGLSSTSKELGSVQLQELRIPGSNVGKMLESKMALDEDAPLAVELRDVFIKLGQTEQNNVHVQANHPFRIVQRAIILSELPALLTHIESLLPSMRVTVSPQQYARLTRFFAHLILFLRLIKWDNMPNDIVCNSILKAYVDVLENVGEADLVALYASSLERESATESYAHYLKLMEPRERMEAKEAALRRAQENDLDVAAVASTVVAMILDEIIPSMASNAPIPKIPLVELSVGITPSEERLIRAIDWLCIDESTHITAIITVNQLLRLFLNNGRLNAARTLLFDVPSDVIEKIGLLEEAGDGDLQATEFVHWRSFFDALDHHLRFVELWNRRPAENAPSRLDRLNWTKALNGVVEDAQIVIRQVLEMDWIKLSLPVLDTQTALRLEELTRIRRIYIPELVFRLHSMLYESSSVLPQTLASVIQLPNLVADENHKLYLDFIAGDDNRLPEYLELVRIAEMSSLGQNPDPFYLSANTQSAIGQSV</sequence>
<keyword evidence="10" id="KW-1185">Reference proteome</keyword>
<evidence type="ECO:0000256" key="1">
    <source>
        <dbReference type="ARBA" id="ARBA00022448"/>
    </source>
</evidence>
<dbReference type="PANTHER" id="PTHR13003">
    <property type="entry name" value="NUP107-RELATED"/>
    <property type="match status" value="1"/>
</dbReference>
<proteinExistence type="inferred from homology"/>
<evidence type="ECO:0000256" key="8">
    <source>
        <dbReference type="SAM" id="MobiDB-lite"/>
    </source>
</evidence>
<dbReference type="InParanoid" id="A0A316VLT4"/>
<feature type="region of interest" description="Disordered" evidence="8">
    <location>
        <begin position="165"/>
        <end position="212"/>
    </location>
</feature>
<dbReference type="Pfam" id="PF04121">
    <property type="entry name" value="Nup84_Nup100"/>
    <property type="match status" value="1"/>
</dbReference>
<keyword evidence="2" id="KW-0509">mRNA transport</keyword>
<dbReference type="Gene3D" id="1.10.3450.20">
    <property type="match status" value="1"/>
</dbReference>
<evidence type="ECO:0000256" key="6">
    <source>
        <dbReference type="ARBA" id="ARBA00023242"/>
    </source>
</evidence>
<evidence type="ECO:0000313" key="10">
    <source>
        <dbReference type="Proteomes" id="UP000245771"/>
    </source>
</evidence>
<keyword evidence="4 7" id="KW-0811">Translocation</keyword>
<dbReference type="GO" id="GO:0006406">
    <property type="term" value="P:mRNA export from nucleus"/>
    <property type="evidence" value="ECO:0007669"/>
    <property type="project" value="TreeGrafter"/>
</dbReference>
<dbReference type="GO" id="GO:0017056">
    <property type="term" value="F:structural constituent of nuclear pore"/>
    <property type="evidence" value="ECO:0007669"/>
    <property type="project" value="UniProtKB-UniRule"/>
</dbReference>
<dbReference type="GO" id="GO:0006606">
    <property type="term" value="P:protein import into nucleus"/>
    <property type="evidence" value="ECO:0007669"/>
    <property type="project" value="TreeGrafter"/>
</dbReference>
<dbReference type="GO" id="GO:0031080">
    <property type="term" value="C:nuclear pore outer ring"/>
    <property type="evidence" value="ECO:0007669"/>
    <property type="project" value="TreeGrafter"/>
</dbReference>
<comment type="function">
    <text evidence="7">Functions as a component of the nuclear pore complex (NPC).</text>
</comment>
<name>A0A316VLT4_9BASI</name>